<organism evidence="1 2">
    <name type="scientific">Artemisia annua</name>
    <name type="common">Sweet wormwood</name>
    <dbReference type="NCBI Taxonomy" id="35608"/>
    <lineage>
        <taxon>Eukaryota</taxon>
        <taxon>Viridiplantae</taxon>
        <taxon>Streptophyta</taxon>
        <taxon>Embryophyta</taxon>
        <taxon>Tracheophyta</taxon>
        <taxon>Spermatophyta</taxon>
        <taxon>Magnoliopsida</taxon>
        <taxon>eudicotyledons</taxon>
        <taxon>Gunneridae</taxon>
        <taxon>Pentapetalae</taxon>
        <taxon>asterids</taxon>
        <taxon>campanulids</taxon>
        <taxon>Asterales</taxon>
        <taxon>Asteraceae</taxon>
        <taxon>Asteroideae</taxon>
        <taxon>Anthemideae</taxon>
        <taxon>Artemisiinae</taxon>
        <taxon>Artemisia</taxon>
    </lineage>
</organism>
<comment type="caution">
    <text evidence="1">The sequence shown here is derived from an EMBL/GenBank/DDBJ whole genome shotgun (WGS) entry which is preliminary data.</text>
</comment>
<gene>
    <name evidence="1" type="ORF">CTI12_AA506160</name>
</gene>
<evidence type="ECO:0000313" key="2">
    <source>
        <dbReference type="Proteomes" id="UP000245207"/>
    </source>
</evidence>
<dbReference type="AlphaFoldDB" id="A0A2U1LCE9"/>
<sequence length="152" mass="17543">MKIDFSYNIEQSKFPKEKWEKLWFEVKRDVEVEGDDKFKDDFLANNNQNFQRKNGKNCGLKLRLLHQDKCRIKPVKAAVNDSSIMSPSTPPSTDLNLAEESCSTWLDYVGPVITDELETLMGMFKGRSLSRNYIRGKIIFLAILRFGVIMAT</sequence>
<reference evidence="1 2" key="1">
    <citation type="journal article" date="2018" name="Mol. Plant">
        <title>The genome of Artemisia annua provides insight into the evolution of Asteraceae family and artemisinin biosynthesis.</title>
        <authorList>
            <person name="Shen Q."/>
            <person name="Zhang L."/>
            <person name="Liao Z."/>
            <person name="Wang S."/>
            <person name="Yan T."/>
            <person name="Shi P."/>
            <person name="Liu M."/>
            <person name="Fu X."/>
            <person name="Pan Q."/>
            <person name="Wang Y."/>
            <person name="Lv Z."/>
            <person name="Lu X."/>
            <person name="Zhang F."/>
            <person name="Jiang W."/>
            <person name="Ma Y."/>
            <person name="Chen M."/>
            <person name="Hao X."/>
            <person name="Li L."/>
            <person name="Tang Y."/>
            <person name="Lv G."/>
            <person name="Zhou Y."/>
            <person name="Sun X."/>
            <person name="Brodelius P.E."/>
            <person name="Rose J.K.C."/>
            <person name="Tang K."/>
        </authorList>
    </citation>
    <scope>NUCLEOTIDE SEQUENCE [LARGE SCALE GENOMIC DNA]</scope>
    <source>
        <strain evidence="2">cv. Huhao1</strain>
        <tissue evidence="1">Leaf</tissue>
    </source>
</reference>
<protein>
    <submittedName>
        <fullName evidence="1">Uncharacterized protein</fullName>
    </submittedName>
</protein>
<name>A0A2U1LCE9_ARTAN</name>
<keyword evidence="2" id="KW-1185">Reference proteome</keyword>
<proteinExistence type="predicted"/>
<evidence type="ECO:0000313" key="1">
    <source>
        <dbReference type="EMBL" id="PWA46683.1"/>
    </source>
</evidence>
<accession>A0A2U1LCE9</accession>
<dbReference type="Proteomes" id="UP000245207">
    <property type="component" value="Unassembled WGS sequence"/>
</dbReference>
<dbReference type="EMBL" id="PKPP01010160">
    <property type="protein sequence ID" value="PWA46683.1"/>
    <property type="molecule type" value="Genomic_DNA"/>
</dbReference>